<organism evidence="1 2">
    <name type="scientific">Funneliformis mosseae</name>
    <name type="common">Endomycorrhizal fungus</name>
    <name type="synonym">Glomus mosseae</name>
    <dbReference type="NCBI Taxonomy" id="27381"/>
    <lineage>
        <taxon>Eukaryota</taxon>
        <taxon>Fungi</taxon>
        <taxon>Fungi incertae sedis</taxon>
        <taxon>Mucoromycota</taxon>
        <taxon>Glomeromycotina</taxon>
        <taxon>Glomeromycetes</taxon>
        <taxon>Glomerales</taxon>
        <taxon>Glomeraceae</taxon>
        <taxon>Funneliformis</taxon>
    </lineage>
</organism>
<dbReference type="Proteomes" id="UP000789375">
    <property type="component" value="Unassembled WGS sequence"/>
</dbReference>
<keyword evidence="2" id="KW-1185">Reference proteome</keyword>
<feature type="non-terminal residue" evidence="1">
    <location>
        <position position="78"/>
    </location>
</feature>
<proteinExistence type="predicted"/>
<accession>A0A9N9IT46</accession>
<evidence type="ECO:0000313" key="1">
    <source>
        <dbReference type="EMBL" id="CAG8749045.1"/>
    </source>
</evidence>
<gene>
    <name evidence="1" type="ORF">FMOSSE_LOCUS16553</name>
</gene>
<protein>
    <submittedName>
        <fullName evidence="1">1696_t:CDS:1</fullName>
    </submittedName>
</protein>
<evidence type="ECO:0000313" key="2">
    <source>
        <dbReference type="Proteomes" id="UP000789375"/>
    </source>
</evidence>
<dbReference type="AlphaFoldDB" id="A0A9N9IT46"/>
<reference evidence="1" key="1">
    <citation type="submission" date="2021-06" db="EMBL/GenBank/DDBJ databases">
        <authorList>
            <person name="Kallberg Y."/>
            <person name="Tangrot J."/>
            <person name="Rosling A."/>
        </authorList>
    </citation>
    <scope>NUCLEOTIDE SEQUENCE</scope>
    <source>
        <strain evidence="1">87-6 pot B 2015</strain>
    </source>
</reference>
<name>A0A9N9IT46_FUNMO</name>
<sequence length="78" mass="9413">MVMLLVLVKRSKPRKPTLLFLNPFPYYASYSYSYSKFSDCVVWLFDFLIPQSNPYIEANNIEFYKTWNGKALINFKWR</sequence>
<comment type="caution">
    <text evidence="1">The sequence shown here is derived from an EMBL/GenBank/DDBJ whole genome shotgun (WGS) entry which is preliminary data.</text>
</comment>
<dbReference type="EMBL" id="CAJVPP010024180">
    <property type="protein sequence ID" value="CAG8749045.1"/>
    <property type="molecule type" value="Genomic_DNA"/>
</dbReference>